<dbReference type="PANTHER" id="PTHR11439:SF467">
    <property type="entry name" value="INTEGRASE CATALYTIC DOMAIN-CONTAINING PROTEIN"/>
    <property type="match status" value="1"/>
</dbReference>
<proteinExistence type="predicted"/>
<sequence>MSRVPYASAVGSLMYVMVCTRLNIAYALSMVSKFMGNPKKAHWETVKWILRYLNGTAKKGLLESEPSEGCDSVTTEVEFTALTKAIKEALWLTGLMEELKLNQKIITIHCDNQSAIQLINNCVHHESTNHIDIKLHFICEVVEKEVVKIAKLSTEDNPSDMITKVVPNSKFEHCLKLIEVS</sequence>
<dbReference type="CDD" id="cd09272">
    <property type="entry name" value="RNase_HI_RT_Ty1"/>
    <property type="match status" value="1"/>
</dbReference>
<dbReference type="OMA" id="NCVHHES"/>
<evidence type="ECO:0000313" key="2">
    <source>
        <dbReference type="EnsemblPlants" id="cds.evm.model.07.963"/>
    </source>
</evidence>
<organism evidence="2 3">
    <name type="scientific">Cannabis sativa</name>
    <name type="common">Hemp</name>
    <name type="synonym">Marijuana</name>
    <dbReference type="NCBI Taxonomy" id="3483"/>
    <lineage>
        <taxon>Eukaryota</taxon>
        <taxon>Viridiplantae</taxon>
        <taxon>Streptophyta</taxon>
        <taxon>Embryophyta</taxon>
        <taxon>Tracheophyta</taxon>
        <taxon>Spermatophyta</taxon>
        <taxon>Magnoliopsida</taxon>
        <taxon>eudicotyledons</taxon>
        <taxon>Gunneridae</taxon>
        <taxon>Pentapetalae</taxon>
        <taxon>rosids</taxon>
        <taxon>fabids</taxon>
        <taxon>Rosales</taxon>
        <taxon>Cannabaceae</taxon>
        <taxon>Cannabis</taxon>
    </lineage>
</organism>
<feature type="transmembrane region" description="Helical" evidence="1">
    <location>
        <begin position="6"/>
        <end position="28"/>
    </location>
</feature>
<accession>A0A803Q761</accession>
<reference evidence="2" key="1">
    <citation type="submission" date="2018-11" db="EMBL/GenBank/DDBJ databases">
        <authorList>
            <person name="Grassa J C."/>
        </authorList>
    </citation>
    <scope>NUCLEOTIDE SEQUENCE [LARGE SCALE GENOMIC DNA]</scope>
</reference>
<evidence type="ECO:0008006" key="4">
    <source>
        <dbReference type="Google" id="ProtNLM"/>
    </source>
</evidence>
<protein>
    <recommendedName>
        <fullName evidence="4">Retrovirus-related Pol polyprotein from transposon TNT 1-94</fullName>
    </recommendedName>
</protein>
<dbReference type="AlphaFoldDB" id="A0A803Q761"/>
<dbReference type="EnsemblPlants" id="evm.model.07.963">
    <property type="protein sequence ID" value="cds.evm.model.07.963"/>
    <property type="gene ID" value="evm.TU.07.963"/>
</dbReference>
<dbReference type="Gramene" id="evm.model.07.963">
    <property type="protein sequence ID" value="cds.evm.model.07.963"/>
    <property type="gene ID" value="evm.TU.07.963"/>
</dbReference>
<dbReference type="PANTHER" id="PTHR11439">
    <property type="entry name" value="GAG-POL-RELATED RETROTRANSPOSON"/>
    <property type="match status" value="1"/>
</dbReference>
<name>A0A803Q761_CANSA</name>
<keyword evidence="1" id="KW-0812">Transmembrane</keyword>
<keyword evidence="1" id="KW-1133">Transmembrane helix</keyword>
<dbReference type="Proteomes" id="UP000596661">
    <property type="component" value="Chromosome 7"/>
</dbReference>
<dbReference type="EMBL" id="UZAU01000650">
    <property type="status" value="NOT_ANNOTATED_CDS"/>
    <property type="molecule type" value="Genomic_DNA"/>
</dbReference>
<evidence type="ECO:0000256" key="1">
    <source>
        <dbReference type="SAM" id="Phobius"/>
    </source>
</evidence>
<keyword evidence="3" id="KW-1185">Reference proteome</keyword>
<evidence type="ECO:0000313" key="3">
    <source>
        <dbReference type="Proteomes" id="UP000596661"/>
    </source>
</evidence>
<reference evidence="2" key="2">
    <citation type="submission" date="2021-03" db="UniProtKB">
        <authorList>
            <consortium name="EnsemblPlants"/>
        </authorList>
    </citation>
    <scope>IDENTIFICATION</scope>
</reference>
<keyword evidence="1" id="KW-0472">Membrane</keyword>